<comment type="cofactor">
    <cofactor evidence="1 5">
        <name>heme</name>
        <dbReference type="ChEBI" id="CHEBI:30413"/>
    </cofactor>
</comment>
<evidence type="ECO:0000256" key="4">
    <source>
        <dbReference type="ARBA" id="ARBA00023004"/>
    </source>
</evidence>
<evidence type="ECO:0000256" key="1">
    <source>
        <dbReference type="ARBA" id="ARBA00001971"/>
    </source>
</evidence>
<dbReference type="SUPFAM" id="SSF48264">
    <property type="entry name" value="Cytochrome P450"/>
    <property type="match status" value="1"/>
</dbReference>
<dbReference type="OrthoDB" id="3934656at2759"/>
<dbReference type="GO" id="GO:0004497">
    <property type="term" value="F:monooxygenase activity"/>
    <property type="evidence" value="ECO:0007669"/>
    <property type="project" value="UniProtKB-KW"/>
</dbReference>
<comment type="similarity">
    <text evidence="2 6">Belongs to the cytochrome P450 family.</text>
</comment>
<evidence type="ECO:0000256" key="3">
    <source>
        <dbReference type="ARBA" id="ARBA00022723"/>
    </source>
</evidence>
<dbReference type="InterPro" id="IPR017972">
    <property type="entry name" value="Cyt_P450_CS"/>
</dbReference>
<gene>
    <name evidence="7" type="ORF">K469DRAFT_706538</name>
</gene>
<dbReference type="Gene3D" id="1.10.630.10">
    <property type="entry name" value="Cytochrome P450"/>
    <property type="match status" value="1"/>
</dbReference>
<feature type="binding site" description="axial binding residue" evidence="5">
    <location>
        <position position="436"/>
    </location>
    <ligand>
        <name>heme</name>
        <dbReference type="ChEBI" id="CHEBI:30413"/>
    </ligand>
    <ligandPart>
        <name>Fe</name>
        <dbReference type="ChEBI" id="CHEBI:18248"/>
    </ligandPart>
</feature>
<evidence type="ECO:0000256" key="2">
    <source>
        <dbReference type="ARBA" id="ARBA00010617"/>
    </source>
</evidence>
<dbReference type="InterPro" id="IPR001128">
    <property type="entry name" value="Cyt_P450"/>
</dbReference>
<evidence type="ECO:0000313" key="8">
    <source>
        <dbReference type="Proteomes" id="UP000800200"/>
    </source>
</evidence>
<dbReference type="PRINTS" id="PR00465">
    <property type="entry name" value="EP450IV"/>
</dbReference>
<evidence type="ECO:0000313" key="7">
    <source>
        <dbReference type="EMBL" id="KAF2186547.1"/>
    </source>
</evidence>
<dbReference type="InterPro" id="IPR050121">
    <property type="entry name" value="Cytochrome_P450_monoxygenase"/>
</dbReference>
<organism evidence="7 8">
    <name type="scientific">Zopfia rhizophila CBS 207.26</name>
    <dbReference type="NCBI Taxonomy" id="1314779"/>
    <lineage>
        <taxon>Eukaryota</taxon>
        <taxon>Fungi</taxon>
        <taxon>Dikarya</taxon>
        <taxon>Ascomycota</taxon>
        <taxon>Pezizomycotina</taxon>
        <taxon>Dothideomycetes</taxon>
        <taxon>Dothideomycetes incertae sedis</taxon>
        <taxon>Zopfiaceae</taxon>
        <taxon>Zopfia</taxon>
    </lineage>
</organism>
<accession>A0A6A6E3P1</accession>
<dbReference type="PANTHER" id="PTHR24305">
    <property type="entry name" value="CYTOCHROME P450"/>
    <property type="match status" value="1"/>
</dbReference>
<dbReference type="PANTHER" id="PTHR24305:SF180">
    <property type="entry name" value="P450, PUTATIVE (EUROFUNG)-RELATED"/>
    <property type="match status" value="1"/>
</dbReference>
<evidence type="ECO:0000256" key="5">
    <source>
        <dbReference type="PIRSR" id="PIRSR602403-1"/>
    </source>
</evidence>
<dbReference type="Proteomes" id="UP000800200">
    <property type="component" value="Unassembled WGS sequence"/>
</dbReference>
<keyword evidence="3 5" id="KW-0479">Metal-binding</keyword>
<sequence>MALSSLLLKAFGLGTILLLSQYMLPSPFLAIFPNLWRFFNHYSRQHIETQRRLHKKYGDAVQIGPHTVSLSDASLSDYYAINDALQDGHIIQNIFSTRSNEFHSKQLKPVQKLYTFQSAVELEPLMNNTLQTLCSQLETRFIEGANAGKTCDIADWISYFTWDFLGDMTFSKRMGFMEQGKDVGNMISTAEDVMRYFSVLTLDRVGEIPVLDRLLEKNPYLPYKFPDFAIAAGFCIQQFMARVQNLEQYKEKDFMNGFLAAKKEYPELVDDNTVIGYLIINIRFLTHHSYTTAIVIKAIFYWILKNPAVKDKLVAELTSANLPFPAAYATAEQLPYLDACIKEGLRIHPVVGHILERVVPSSGLRLSDGTVLPPGTIVGINPWVLTRNKDIYGERPDGFVPERWLKKDGENAGAYEARLRKMKDADMAFGSGNRTCLGCPLALVELYKVTATLFGKYQMDLEDQTKEWELHKQWFV</sequence>
<dbReference type="Pfam" id="PF00067">
    <property type="entry name" value="p450"/>
    <property type="match status" value="1"/>
</dbReference>
<dbReference type="CDD" id="cd11060">
    <property type="entry name" value="CYP57A1-like"/>
    <property type="match status" value="1"/>
</dbReference>
<dbReference type="GO" id="GO:0016705">
    <property type="term" value="F:oxidoreductase activity, acting on paired donors, with incorporation or reduction of molecular oxygen"/>
    <property type="evidence" value="ECO:0007669"/>
    <property type="project" value="InterPro"/>
</dbReference>
<protein>
    <submittedName>
        <fullName evidence="7">Cytochrome P450</fullName>
    </submittedName>
</protein>
<dbReference type="PROSITE" id="PS00086">
    <property type="entry name" value="CYTOCHROME_P450"/>
    <property type="match status" value="1"/>
</dbReference>
<dbReference type="AlphaFoldDB" id="A0A6A6E3P1"/>
<dbReference type="GO" id="GO:0005506">
    <property type="term" value="F:iron ion binding"/>
    <property type="evidence" value="ECO:0007669"/>
    <property type="project" value="InterPro"/>
</dbReference>
<keyword evidence="8" id="KW-1185">Reference proteome</keyword>
<evidence type="ECO:0000256" key="6">
    <source>
        <dbReference type="RuleBase" id="RU000461"/>
    </source>
</evidence>
<name>A0A6A6E3P1_9PEZI</name>
<dbReference type="GO" id="GO:0020037">
    <property type="term" value="F:heme binding"/>
    <property type="evidence" value="ECO:0007669"/>
    <property type="project" value="InterPro"/>
</dbReference>
<keyword evidence="6" id="KW-0560">Oxidoreductase</keyword>
<reference evidence="7" key="1">
    <citation type="journal article" date="2020" name="Stud. Mycol.">
        <title>101 Dothideomycetes genomes: a test case for predicting lifestyles and emergence of pathogens.</title>
        <authorList>
            <person name="Haridas S."/>
            <person name="Albert R."/>
            <person name="Binder M."/>
            <person name="Bloem J."/>
            <person name="Labutti K."/>
            <person name="Salamov A."/>
            <person name="Andreopoulos B."/>
            <person name="Baker S."/>
            <person name="Barry K."/>
            <person name="Bills G."/>
            <person name="Bluhm B."/>
            <person name="Cannon C."/>
            <person name="Castanera R."/>
            <person name="Culley D."/>
            <person name="Daum C."/>
            <person name="Ezra D."/>
            <person name="Gonzalez J."/>
            <person name="Henrissat B."/>
            <person name="Kuo A."/>
            <person name="Liang C."/>
            <person name="Lipzen A."/>
            <person name="Lutzoni F."/>
            <person name="Magnuson J."/>
            <person name="Mondo S."/>
            <person name="Nolan M."/>
            <person name="Ohm R."/>
            <person name="Pangilinan J."/>
            <person name="Park H.-J."/>
            <person name="Ramirez L."/>
            <person name="Alfaro M."/>
            <person name="Sun H."/>
            <person name="Tritt A."/>
            <person name="Yoshinaga Y."/>
            <person name="Zwiers L.-H."/>
            <person name="Turgeon B."/>
            <person name="Goodwin S."/>
            <person name="Spatafora J."/>
            <person name="Crous P."/>
            <person name="Grigoriev I."/>
        </authorList>
    </citation>
    <scope>NUCLEOTIDE SEQUENCE</scope>
    <source>
        <strain evidence="7">CBS 207.26</strain>
    </source>
</reference>
<dbReference type="PRINTS" id="PR00385">
    <property type="entry name" value="P450"/>
</dbReference>
<keyword evidence="6" id="KW-0503">Monooxygenase</keyword>
<keyword evidence="4 5" id="KW-0408">Iron</keyword>
<proteinExistence type="inferred from homology"/>
<dbReference type="EMBL" id="ML994629">
    <property type="protein sequence ID" value="KAF2186547.1"/>
    <property type="molecule type" value="Genomic_DNA"/>
</dbReference>
<keyword evidence="5 6" id="KW-0349">Heme</keyword>
<dbReference type="InterPro" id="IPR036396">
    <property type="entry name" value="Cyt_P450_sf"/>
</dbReference>
<dbReference type="InterPro" id="IPR002403">
    <property type="entry name" value="Cyt_P450_E_grp-IV"/>
</dbReference>